<keyword evidence="3" id="KW-0489">Methyltransferase</keyword>
<accession>A0A0W8E5T8</accession>
<reference evidence="3" key="1">
    <citation type="journal article" date="2015" name="Proc. Natl. Acad. Sci. U.S.A.">
        <title>Networks of energetic and metabolic interactions define dynamics in microbial communities.</title>
        <authorList>
            <person name="Embree M."/>
            <person name="Liu J.K."/>
            <person name="Al-Bassam M.M."/>
            <person name="Zengler K."/>
        </authorList>
    </citation>
    <scope>NUCLEOTIDE SEQUENCE</scope>
</reference>
<evidence type="ECO:0000256" key="1">
    <source>
        <dbReference type="ARBA" id="ARBA00022679"/>
    </source>
</evidence>
<dbReference type="Gene3D" id="3.40.50.150">
    <property type="entry name" value="Vaccinia Virus protein VP39"/>
    <property type="match status" value="1"/>
</dbReference>
<keyword evidence="1 3" id="KW-0808">Transferase</keyword>
<dbReference type="SUPFAM" id="SSF53335">
    <property type="entry name" value="S-adenosyl-L-methionine-dependent methyltransferases"/>
    <property type="match status" value="1"/>
</dbReference>
<dbReference type="CDD" id="cd02440">
    <property type="entry name" value="AdoMet_MTases"/>
    <property type="match status" value="1"/>
</dbReference>
<organism evidence="3">
    <name type="scientific">hydrocarbon metagenome</name>
    <dbReference type="NCBI Taxonomy" id="938273"/>
    <lineage>
        <taxon>unclassified sequences</taxon>
        <taxon>metagenomes</taxon>
        <taxon>ecological metagenomes</taxon>
    </lineage>
</organism>
<dbReference type="InterPro" id="IPR041698">
    <property type="entry name" value="Methyltransf_25"/>
</dbReference>
<feature type="domain" description="Methyltransferase" evidence="2">
    <location>
        <begin position="46"/>
        <end position="142"/>
    </location>
</feature>
<dbReference type="PANTHER" id="PTHR43861">
    <property type="entry name" value="TRANS-ACONITATE 2-METHYLTRANSFERASE-RELATED"/>
    <property type="match status" value="1"/>
</dbReference>
<dbReference type="AlphaFoldDB" id="A0A0W8E5T8"/>
<name>A0A0W8E5T8_9ZZZZ</name>
<protein>
    <submittedName>
        <fullName evidence="3">Methyltransferase type 12</fullName>
    </submittedName>
</protein>
<evidence type="ECO:0000259" key="2">
    <source>
        <dbReference type="Pfam" id="PF13649"/>
    </source>
</evidence>
<dbReference type="InterPro" id="IPR029063">
    <property type="entry name" value="SAM-dependent_MTases_sf"/>
</dbReference>
<dbReference type="Pfam" id="PF13649">
    <property type="entry name" value="Methyltransf_25"/>
    <property type="match status" value="1"/>
</dbReference>
<sequence>MSNGWETPGAAEKYMKIIDVVAPGRKEILNIISSLATQLPPEQLKIMDLGCGWGQVTEEILKYAPGCSVVMLDYSEEMVVISKQRFKENPNVQVLQHDLNQGLIDKKQEYDAVVSCFALHHVEYEKRLGLYSDIRKILKPDGIFINGDLFKCESPSINNWEFGNYIWWMLERVKVELGDEYTFSELKQRQLDNYQAMGDKPGTIWDMYNELRMAGFKYVDCLYKNQNLAVLAASNI</sequence>
<comment type="caution">
    <text evidence="3">The sequence shown here is derived from an EMBL/GenBank/DDBJ whole genome shotgun (WGS) entry which is preliminary data.</text>
</comment>
<evidence type="ECO:0000313" key="3">
    <source>
        <dbReference type="EMBL" id="KUG04014.1"/>
    </source>
</evidence>
<gene>
    <name evidence="3" type="ORF">ASZ90_018540</name>
</gene>
<dbReference type="GO" id="GO:0008168">
    <property type="term" value="F:methyltransferase activity"/>
    <property type="evidence" value="ECO:0007669"/>
    <property type="project" value="UniProtKB-KW"/>
</dbReference>
<dbReference type="GO" id="GO:0032259">
    <property type="term" value="P:methylation"/>
    <property type="evidence" value="ECO:0007669"/>
    <property type="project" value="UniProtKB-KW"/>
</dbReference>
<dbReference type="EMBL" id="LNQE01001861">
    <property type="protein sequence ID" value="KUG04014.1"/>
    <property type="molecule type" value="Genomic_DNA"/>
</dbReference>
<proteinExistence type="predicted"/>